<dbReference type="SUPFAM" id="SSF82649">
    <property type="entry name" value="SufE/NifU"/>
    <property type="match status" value="1"/>
</dbReference>
<evidence type="ECO:0000313" key="3">
    <source>
        <dbReference type="EMBL" id="ABI56840.1"/>
    </source>
</evidence>
<dbReference type="PANTHER" id="PTHR43597">
    <property type="entry name" value="SULFUR ACCEPTOR PROTEIN CSDE"/>
    <property type="match status" value="1"/>
</dbReference>
<evidence type="ECO:0000313" key="4">
    <source>
        <dbReference type="Proteomes" id="UP000001962"/>
    </source>
</evidence>
<dbReference type="EMBL" id="CP000453">
    <property type="protein sequence ID" value="ABI56840.1"/>
    <property type="molecule type" value="Genomic_DNA"/>
</dbReference>
<reference evidence="4" key="1">
    <citation type="submission" date="2006-08" db="EMBL/GenBank/DDBJ databases">
        <title>Complete sequence of Alkalilimnicola ehrilichei MLHE-1.</title>
        <authorList>
            <person name="Copeland A."/>
            <person name="Lucas S."/>
            <person name="Lapidus A."/>
            <person name="Barry K."/>
            <person name="Detter J.C."/>
            <person name="Glavina del Rio T."/>
            <person name="Hammon N."/>
            <person name="Israni S."/>
            <person name="Dalin E."/>
            <person name="Tice H."/>
            <person name="Pitluck S."/>
            <person name="Sims D."/>
            <person name="Brettin T."/>
            <person name="Bruce D."/>
            <person name="Han C."/>
            <person name="Tapia R."/>
            <person name="Gilna P."/>
            <person name="Schmutz J."/>
            <person name="Larimer F."/>
            <person name="Land M."/>
            <person name="Hauser L."/>
            <person name="Kyrpides N."/>
            <person name="Mikhailova N."/>
            <person name="Oremland R.S."/>
            <person name="Hoeft S.E."/>
            <person name="Switzer-Blum J."/>
            <person name="Kulp T."/>
            <person name="King G."/>
            <person name="Tabita R."/>
            <person name="Witte B."/>
            <person name="Santini J.M."/>
            <person name="Basu P."/>
            <person name="Hollibaugh J.T."/>
            <person name="Xie G."/>
            <person name="Stolz J.F."/>
            <person name="Richardson P."/>
        </authorList>
    </citation>
    <scope>NUCLEOTIDE SEQUENCE [LARGE SCALE GENOMIC DNA]</scope>
    <source>
        <strain evidence="4">ATCC BAA-1101 / DSM 17681 / MLHE-1</strain>
    </source>
</reference>
<dbReference type="Pfam" id="PF02657">
    <property type="entry name" value="SufE"/>
    <property type="match status" value="1"/>
</dbReference>
<sequence>MNLQELLETFELLDQWDERYRVLIDLGRSLPAFPEEARTEDNRVEGCTSNVWLIHETTDDEPPRHVFRADSDAFIVKGLIAIVLMAYSGRTQEEIRGTDIRDIFTRLGLEQNLSPNRRDGFYAMVERIHELSGAQTQSA</sequence>
<accession>Q0A8J7</accession>
<evidence type="ECO:0000256" key="1">
    <source>
        <dbReference type="ARBA" id="ARBA00010282"/>
    </source>
</evidence>
<dbReference type="eggNOG" id="COG2166">
    <property type="taxonomic scope" value="Bacteria"/>
</dbReference>
<evidence type="ECO:0000259" key="2">
    <source>
        <dbReference type="Pfam" id="PF02657"/>
    </source>
</evidence>
<dbReference type="HOGENOM" id="CLU_124502_0_0_6"/>
<organism evidence="3 4">
    <name type="scientific">Alkalilimnicola ehrlichii (strain ATCC BAA-1101 / DSM 17681 / MLHE-1)</name>
    <dbReference type="NCBI Taxonomy" id="187272"/>
    <lineage>
        <taxon>Bacteria</taxon>
        <taxon>Pseudomonadati</taxon>
        <taxon>Pseudomonadota</taxon>
        <taxon>Gammaproteobacteria</taxon>
        <taxon>Chromatiales</taxon>
        <taxon>Ectothiorhodospiraceae</taxon>
        <taxon>Alkalilimnicola</taxon>
    </lineage>
</organism>
<comment type="similarity">
    <text evidence="1">Belongs to the SufE family.</text>
</comment>
<name>Q0A8J7_ALKEH</name>
<dbReference type="PANTHER" id="PTHR43597:SF5">
    <property type="entry name" value="SUFE-LIKE PROTEIN 2, CHLOROPLASTIC"/>
    <property type="match status" value="1"/>
</dbReference>
<protein>
    <submittedName>
        <fullName evidence="3">Cysteine desulfuration protein SufE</fullName>
    </submittedName>
</protein>
<feature type="domain" description="Fe-S metabolism associated" evidence="2">
    <location>
        <begin position="8"/>
        <end position="130"/>
    </location>
</feature>
<dbReference type="KEGG" id="aeh:Mlg_1491"/>
<gene>
    <name evidence="3" type="ordered locus">Mlg_1491</name>
</gene>
<dbReference type="InterPro" id="IPR003808">
    <property type="entry name" value="Fe-S_metab-assoc_dom"/>
</dbReference>
<dbReference type="OrthoDB" id="9799320at2"/>
<proteinExistence type="inferred from homology"/>
<keyword evidence="4" id="KW-1185">Reference proteome</keyword>
<dbReference type="AlphaFoldDB" id="Q0A8J7"/>
<dbReference type="Proteomes" id="UP000001962">
    <property type="component" value="Chromosome"/>
</dbReference>
<dbReference type="Gene3D" id="3.90.1010.10">
    <property type="match status" value="1"/>
</dbReference>
<dbReference type="RefSeq" id="WP_011629235.1">
    <property type="nucleotide sequence ID" value="NC_008340.1"/>
</dbReference>